<dbReference type="Pfam" id="PF10079">
    <property type="entry name" value="Rossmann-like_BshC"/>
    <property type="match status" value="1"/>
</dbReference>
<dbReference type="HAMAP" id="MF_01867">
    <property type="entry name" value="BshC"/>
    <property type="match status" value="1"/>
</dbReference>
<evidence type="ECO:0000256" key="2">
    <source>
        <dbReference type="HAMAP-Rule" id="MF_01867"/>
    </source>
</evidence>
<keyword evidence="1 2" id="KW-0436">Ligase</keyword>
<dbReference type="NCBIfam" id="TIGR03998">
    <property type="entry name" value="thiol_BshC"/>
    <property type="match status" value="1"/>
</dbReference>
<comment type="caution">
    <text evidence="5">The sequence shown here is derived from an EMBL/GenBank/DDBJ whole genome shotgun (WGS) entry which is preliminary data.</text>
</comment>
<evidence type="ECO:0000313" key="6">
    <source>
        <dbReference type="Proteomes" id="UP001209107"/>
    </source>
</evidence>
<dbReference type="Proteomes" id="UP001209107">
    <property type="component" value="Unassembled WGS sequence"/>
</dbReference>
<evidence type="ECO:0000259" key="3">
    <source>
        <dbReference type="Pfam" id="PF10079"/>
    </source>
</evidence>
<accession>A0ABT3JM98</accession>
<dbReference type="RefSeq" id="WP_265144070.1">
    <property type="nucleotide sequence ID" value="NZ_JAPCHZ010000002.1"/>
</dbReference>
<protein>
    <recommendedName>
        <fullName evidence="2">Putative cysteine ligase BshC</fullName>
        <ecNumber evidence="2">6.-.-.-</ecNumber>
    </recommendedName>
</protein>
<organism evidence="5 6">
    <name type="scientific">Kaistella yananensis</name>
    <dbReference type="NCBI Taxonomy" id="2989820"/>
    <lineage>
        <taxon>Bacteria</taxon>
        <taxon>Pseudomonadati</taxon>
        <taxon>Bacteroidota</taxon>
        <taxon>Flavobacteriia</taxon>
        <taxon>Flavobacteriales</taxon>
        <taxon>Weeksellaceae</taxon>
        <taxon>Chryseobacterium group</taxon>
        <taxon>Kaistella</taxon>
    </lineage>
</organism>
<dbReference type="InterPro" id="IPR055399">
    <property type="entry name" value="CC_BshC"/>
</dbReference>
<evidence type="ECO:0000256" key="1">
    <source>
        <dbReference type="ARBA" id="ARBA00022598"/>
    </source>
</evidence>
<dbReference type="EC" id="6.-.-.-" evidence="2"/>
<dbReference type="Pfam" id="PF24850">
    <property type="entry name" value="CC_BshC"/>
    <property type="match status" value="1"/>
</dbReference>
<evidence type="ECO:0000313" key="5">
    <source>
        <dbReference type="EMBL" id="MCW4451915.1"/>
    </source>
</evidence>
<reference evidence="5 6" key="1">
    <citation type="submission" date="2022-10" db="EMBL/GenBank/DDBJ databases">
        <title>Kaistella sp. BT-6-1-3.</title>
        <authorList>
            <person name="Ai J."/>
            <person name="Deng Z."/>
        </authorList>
    </citation>
    <scope>NUCLEOTIDE SEQUENCE [LARGE SCALE GENOMIC DNA]</scope>
    <source>
        <strain evidence="5 6">BT6-1-3</strain>
    </source>
</reference>
<dbReference type="EMBL" id="JAPCHZ010000002">
    <property type="protein sequence ID" value="MCW4451915.1"/>
    <property type="molecule type" value="Genomic_DNA"/>
</dbReference>
<dbReference type="InterPro" id="IPR011199">
    <property type="entry name" value="Bacillithiol_biosynth_BshC"/>
</dbReference>
<feature type="domain" description="Bacillithiol biosynthesis BshC C-terminal coiled-coil" evidence="4">
    <location>
        <begin position="373"/>
        <end position="526"/>
    </location>
</feature>
<sequence length="528" mass="61904">MVKNSSISFLDIESIPQLIKDFLLQKVDGFGNQLFNDENIKNQFRLKAQEFSSEKRKILFDVLKEQYSGFKLNEKQEENLNSVLQENTFTVTTGHQLNLFTGPAFFIYKILQTIKLADELNRKFPGRNTVPVFWMATEDHDFEEINHFKTENRYYETKAKAGGAVGRIIVEDDFFISEFEEEFKDSVFGTELILLMKKAYKKGNSLAQAIRILVQELFASYGLLVIDGDDAKLKSQMKERFRNELLHQELFESTKETVAYLSEVYGKVQVNPREINLFYLTETRNRIECNGEKFQIVDTDITFSKEELLEELEKYPEKFSPNAMMRPVYQETVLPNLAYIGGNAEIMYWLELKDYYGKTNLAFPVLIPRVSLLFVSEKNLEKVKKFGLEINDFFKNFAAVTKDILLHDNEILKLLNEEESLVNQRFDEISAKASLTEKSFAHLVNAEKTRQLKSFARMKKRLLRAEKIKQNEKLERLEQLFLQIHPGKNWQERVFNFSVFYADLGHEWLQNCYQEIDVYRSELIILSI</sequence>
<feature type="domain" description="Bacillithiol biosynthesis BshC N-terminal Rossmann-like" evidence="3">
    <location>
        <begin position="11"/>
        <end position="369"/>
    </location>
</feature>
<comment type="similarity">
    <text evidence="2">Belongs to the BshC family.</text>
</comment>
<name>A0ABT3JM98_9FLAO</name>
<gene>
    <name evidence="2 5" type="primary">bshC</name>
    <name evidence="5" type="ORF">OK344_06790</name>
</gene>
<evidence type="ECO:0000259" key="4">
    <source>
        <dbReference type="Pfam" id="PF24850"/>
    </source>
</evidence>
<dbReference type="InterPro" id="IPR055398">
    <property type="entry name" value="Rossmann-like_BshC"/>
</dbReference>
<proteinExistence type="inferred from homology"/>
<keyword evidence="6" id="KW-1185">Reference proteome</keyword>